<dbReference type="Pfam" id="PF04290">
    <property type="entry name" value="DctQ"/>
    <property type="match status" value="1"/>
</dbReference>
<comment type="caution">
    <text evidence="11">The sequence shown here is derived from an EMBL/GenBank/DDBJ whole genome shotgun (WGS) entry which is preliminary data.</text>
</comment>
<evidence type="ECO:0000256" key="1">
    <source>
        <dbReference type="ARBA" id="ARBA00004429"/>
    </source>
</evidence>
<keyword evidence="2" id="KW-0813">Transport</keyword>
<evidence type="ECO:0000313" key="12">
    <source>
        <dbReference type="Proteomes" id="UP000636960"/>
    </source>
</evidence>
<evidence type="ECO:0000256" key="3">
    <source>
        <dbReference type="ARBA" id="ARBA00022475"/>
    </source>
</evidence>
<protein>
    <recommendedName>
        <fullName evidence="10">Tripartite ATP-independent periplasmic transporters DctQ component domain-containing protein</fullName>
    </recommendedName>
</protein>
<comment type="similarity">
    <text evidence="8">Belongs to the TRAP transporter small permease family.</text>
</comment>
<dbReference type="Proteomes" id="UP000636960">
    <property type="component" value="Unassembled WGS sequence"/>
</dbReference>
<name>A0A919KD80_9ACTN</name>
<evidence type="ECO:0000259" key="10">
    <source>
        <dbReference type="Pfam" id="PF04290"/>
    </source>
</evidence>
<dbReference type="GO" id="GO:0022857">
    <property type="term" value="F:transmembrane transporter activity"/>
    <property type="evidence" value="ECO:0007669"/>
    <property type="project" value="TreeGrafter"/>
</dbReference>
<dbReference type="AlphaFoldDB" id="A0A919KD80"/>
<evidence type="ECO:0000313" key="11">
    <source>
        <dbReference type="EMBL" id="GIF01937.1"/>
    </source>
</evidence>
<dbReference type="PANTHER" id="PTHR35011">
    <property type="entry name" value="2,3-DIKETO-L-GULONATE TRAP TRANSPORTER SMALL PERMEASE PROTEIN YIAM"/>
    <property type="match status" value="1"/>
</dbReference>
<accession>A0A919KD80</accession>
<keyword evidence="4" id="KW-0997">Cell inner membrane</keyword>
<feature type="transmembrane region" description="Helical" evidence="9">
    <location>
        <begin position="72"/>
        <end position="89"/>
    </location>
</feature>
<dbReference type="InterPro" id="IPR055348">
    <property type="entry name" value="DctQ"/>
</dbReference>
<keyword evidence="12" id="KW-1185">Reference proteome</keyword>
<evidence type="ECO:0000256" key="9">
    <source>
        <dbReference type="SAM" id="Phobius"/>
    </source>
</evidence>
<dbReference type="GO" id="GO:0015740">
    <property type="term" value="P:C4-dicarboxylate transport"/>
    <property type="evidence" value="ECO:0007669"/>
    <property type="project" value="TreeGrafter"/>
</dbReference>
<keyword evidence="3" id="KW-1003">Cell membrane</keyword>
<sequence length="188" mass="20512">MAAEPEAVPDGPASSAEPEARREWLEPRILRLWGSIELWIGCLALVTIFVSVLWQVVSRFVPALNWPGVSELANYSLIVLTFIMVGYLIGNNGHIAIQIIDYLVKGRAFVLVKAVSAACTGVICALLVWEAWELIQAYPTRTTAALGIPIWILYAVPMLGFASGAVRAFVRVFAANRDEAPFNAAEAK</sequence>
<evidence type="ECO:0000256" key="4">
    <source>
        <dbReference type="ARBA" id="ARBA00022519"/>
    </source>
</evidence>
<evidence type="ECO:0000256" key="5">
    <source>
        <dbReference type="ARBA" id="ARBA00022692"/>
    </source>
</evidence>
<gene>
    <name evidence="11" type="ORF">Ari01nite_94010</name>
</gene>
<feature type="domain" description="Tripartite ATP-independent periplasmic transporters DctQ component" evidence="10">
    <location>
        <begin position="48"/>
        <end position="174"/>
    </location>
</feature>
<dbReference type="InterPro" id="IPR007387">
    <property type="entry name" value="TRAP_DctQ"/>
</dbReference>
<feature type="transmembrane region" description="Helical" evidence="9">
    <location>
        <begin position="38"/>
        <end position="57"/>
    </location>
</feature>
<evidence type="ECO:0000256" key="8">
    <source>
        <dbReference type="ARBA" id="ARBA00038436"/>
    </source>
</evidence>
<evidence type="ECO:0000256" key="7">
    <source>
        <dbReference type="ARBA" id="ARBA00023136"/>
    </source>
</evidence>
<dbReference type="RefSeq" id="WP_203790925.1">
    <property type="nucleotide sequence ID" value="NZ_BOMV01000115.1"/>
</dbReference>
<keyword evidence="6 9" id="KW-1133">Transmembrane helix</keyword>
<reference evidence="11" key="1">
    <citation type="submission" date="2021-01" db="EMBL/GenBank/DDBJ databases">
        <title>Whole genome shotgun sequence of Actinoplanes rishiriensis NBRC 108556.</title>
        <authorList>
            <person name="Komaki H."/>
            <person name="Tamura T."/>
        </authorList>
    </citation>
    <scope>NUCLEOTIDE SEQUENCE</scope>
    <source>
        <strain evidence="11">NBRC 108556</strain>
    </source>
</reference>
<proteinExistence type="inferred from homology"/>
<dbReference type="PANTHER" id="PTHR35011:SF2">
    <property type="entry name" value="2,3-DIKETO-L-GULONATE TRAP TRANSPORTER SMALL PERMEASE PROTEIN YIAM"/>
    <property type="match status" value="1"/>
</dbReference>
<keyword evidence="7 9" id="KW-0472">Membrane</keyword>
<feature type="transmembrane region" description="Helical" evidence="9">
    <location>
        <begin position="149"/>
        <end position="170"/>
    </location>
</feature>
<dbReference type="GO" id="GO:0005886">
    <property type="term" value="C:plasma membrane"/>
    <property type="evidence" value="ECO:0007669"/>
    <property type="project" value="UniProtKB-SubCell"/>
</dbReference>
<organism evidence="11 12">
    <name type="scientific">Paractinoplanes rishiriensis</name>
    <dbReference type="NCBI Taxonomy" id="1050105"/>
    <lineage>
        <taxon>Bacteria</taxon>
        <taxon>Bacillati</taxon>
        <taxon>Actinomycetota</taxon>
        <taxon>Actinomycetes</taxon>
        <taxon>Micromonosporales</taxon>
        <taxon>Micromonosporaceae</taxon>
        <taxon>Paractinoplanes</taxon>
    </lineage>
</organism>
<dbReference type="EMBL" id="BOMV01000115">
    <property type="protein sequence ID" value="GIF01937.1"/>
    <property type="molecule type" value="Genomic_DNA"/>
</dbReference>
<evidence type="ECO:0000256" key="2">
    <source>
        <dbReference type="ARBA" id="ARBA00022448"/>
    </source>
</evidence>
<comment type="subcellular location">
    <subcellularLocation>
        <location evidence="1">Cell inner membrane</location>
        <topology evidence="1">Multi-pass membrane protein</topology>
    </subcellularLocation>
</comment>
<feature type="transmembrane region" description="Helical" evidence="9">
    <location>
        <begin position="110"/>
        <end position="129"/>
    </location>
</feature>
<keyword evidence="5 9" id="KW-0812">Transmembrane</keyword>
<evidence type="ECO:0000256" key="6">
    <source>
        <dbReference type="ARBA" id="ARBA00022989"/>
    </source>
</evidence>